<gene>
    <name evidence="1" type="ORF">LSO58_02070</name>
</gene>
<proteinExistence type="predicted"/>
<dbReference type="Gene3D" id="3.40.50.410">
    <property type="entry name" value="von Willebrand factor, type A domain"/>
    <property type="match status" value="1"/>
</dbReference>
<dbReference type="EMBL" id="CP089044">
    <property type="protein sequence ID" value="UYF75727.1"/>
    <property type="molecule type" value="Genomic_DNA"/>
</dbReference>
<sequence length="1328" mass="143538">MKNSINKKANKDVNVEIDKQVIHKLNIASVSATLTSLICAAITPTYASDIEIYKVPEDSVGSTTLMMMLDTSGSMDSKDGLSTSRMQRLKQGLSDVLQGTASVPRVDDKVVMGLATFSGDNGYIRIPAKPLGEKTGYQVQDGVYVKPRWQSYNRKISGKPKQYYNECKTWDPNNYNCLTWGGETTSKPSAYSTSSPYKTNTNTSCTYGDYSDCVFIWEELPKYRDLTHRDTLLTEINSNNLYADGGTPTPYAYAEAAAYLMGQSAPRNDLQAYFVLSGQYSGYYAVCTSWAGITCTSWDRWYSKGFNSSGYTKGASDKLDGYSGNYYIGRDPNINPYTGFDKSVSSSKSGNTYIAPSSITDQLTNSDKRECSGQGIYFLTDGVPEPGGTAPGSDGKSGTAYSLMSTALGSKGGGFTCANSLLGKRSNYTNSRNAWSCIGNFAQSLLDSTKNTLGLQIKTVVVGFGSSFGSGTTNDDVEDAKTWGNLGGGGWVAGSSPQDIVNSINNFIKDITKDIPSMSTGSSTIPMDALNPEVVQPYSYFPQFEPKVKPEDVQQLWLGNLKKYYVLNNSVYAKNKVDLVIKASKVQDVTDLWNDGGITYTETTPIYQKGGALSQLVLGTTTDTNNAKITGRTLLTNYDYDGTKTGANQVTNNLNLVKVKYTYTTDTKTKTDTIYARSLMALLGYNITNDENTNGLDLTNRVATIRQMGSVYHSNPVLLTQEGKVVAKKNDAGQVYIDSESREDYALFGTTQGLVSVVDAKTGVEKFSFVPKEMIEKQSETFKLNGGSLAGGKNALYYGMDGEWTAQTVYVSKDDGTLTVKGTVRNVIGSATDKENLKGKQWVYGGMRMGGRSYYALDLTDMDNPKIKFQIDPSAGMIYSQDSPTGKSFPAIQKMGQSWSKPKIDYVNWKGQRKLVMFVGGGYDAGGDDGDGLKSNGVRTGYAGYEYYNYKQENSTSTNKKIGAGVYMFDADNGDLLWYTDSTNDANVKNTDLNYSVVSQIKTVDRNNDGVVDHLYFGDLSGQAFRVDFKNDGASTFTAQVNKILDIHKTDGTSPRFYLPPVFTAHRSAGQAEGGNIVVATFISGNKSSPLLGTPDSPSATGWQNTVGLQYDAVYAIYDYDIFPNGANYPVGTQASPLIATRTLAVASDVASTSKLKLITATTSASNNTGAIVNKTSGWGGWYYKLTTKFNGNTENESVIKGLSPLIAMGGALYVTMFDSADNGTSSSCGAGVKGNSYTKRMCLPTGVCSLDADYTYNLGSGIVAPQVGGGGDGDPNCTGDTCRTLIIPDPSSTKCVGTACGTTNFFATGGTMRFVPNRWYERYAKVK</sequence>
<evidence type="ECO:0000313" key="2">
    <source>
        <dbReference type="Proteomes" id="UP001164081"/>
    </source>
</evidence>
<name>A0AA46NTB8_9GAMM</name>
<protein>
    <recommendedName>
        <fullName evidence="3">Pilus assembly protein PilY</fullName>
    </recommendedName>
</protein>
<evidence type="ECO:0008006" key="3">
    <source>
        <dbReference type="Google" id="ProtNLM"/>
    </source>
</evidence>
<dbReference type="RefSeq" id="WP_263503663.1">
    <property type="nucleotide sequence ID" value="NZ_CP089044.1"/>
</dbReference>
<dbReference type="Proteomes" id="UP001164081">
    <property type="component" value="Chromosome"/>
</dbReference>
<dbReference type="InterPro" id="IPR036465">
    <property type="entry name" value="vWFA_dom_sf"/>
</dbReference>
<reference evidence="1" key="1">
    <citation type="journal article" date="2022" name="J Glob Antimicrob Resist">
        <title>Comparative analysis of IMP-4- and OXA-58-containing plasmids of three carbapenemase-producing Acinetobacter ursingii strains in the Netherlands.</title>
        <authorList>
            <person name="Hendrickx A.P.A."/>
            <person name="Schade R.P."/>
            <person name="Landman F."/>
            <person name="Bosch T."/>
            <person name="Schouls L.M."/>
            <person name="van Dijk K."/>
        </authorList>
    </citation>
    <scope>NUCLEOTIDE SEQUENCE</scope>
    <source>
        <strain evidence="1">RIVM_C010761</strain>
    </source>
</reference>
<organism evidence="1 2">
    <name type="scientific">Acinetobacter ursingii</name>
    <dbReference type="NCBI Taxonomy" id="108980"/>
    <lineage>
        <taxon>Bacteria</taxon>
        <taxon>Pseudomonadati</taxon>
        <taxon>Pseudomonadota</taxon>
        <taxon>Gammaproteobacteria</taxon>
        <taxon>Moraxellales</taxon>
        <taxon>Moraxellaceae</taxon>
        <taxon>Acinetobacter</taxon>
    </lineage>
</organism>
<evidence type="ECO:0000313" key="1">
    <source>
        <dbReference type="EMBL" id="UYF75727.1"/>
    </source>
</evidence>
<dbReference type="SUPFAM" id="SSF53300">
    <property type="entry name" value="vWA-like"/>
    <property type="match status" value="1"/>
</dbReference>
<accession>A0AA46NTB8</accession>